<accession>A0A6C0FEI1</accession>
<reference evidence="1" key="1">
    <citation type="journal article" date="2020" name="Nature">
        <title>Giant virus diversity and host interactions through global metagenomics.</title>
        <authorList>
            <person name="Schulz F."/>
            <person name="Roux S."/>
            <person name="Paez-Espino D."/>
            <person name="Jungbluth S."/>
            <person name="Walsh D.A."/>
            <person name="Denef V.J."/>
            <person name="McMahon K.D."/>
            <person name="Konstantinidis K.T."/>
            <person name="Eloe-Fadrosh E.A."/>
            <person name="Kyrpides N.C."/>
            <person name="Woyke T."/>
        </authorList>
    </citation>
    <scope>NUCLEOTIDE SEQUENCE</scope>
    <source>
        <strain evidence="1">GVMAG-S-ERX556126-94</strain>
    </source>
</reference>
<organism evidence="1">
    <name type="scientific">viral metagenome</name>
    <dbReference type="NCBI Taxonomy" id="1070528"/>
    <lineage>
        <taxon>unclassified sequences</taxon>
        <taxon>metagenomes</taxon>
        <taxon>organismal metagenomes</taxon>
    </lineage>
</organism>
<name>A0A6C0FEI1_9ZZZZ</name>
<protein>
    <submittedName>
        <fullName evidence="1">Uncharacterized protein</fullName>
    </submittedName>
</protein>
<dbReference type="AlphaFoldDB" id="A0A6C0FEI1"/>
<dbReference type="EMBL" id="MN738838">
    <property type="protein sequence ID" value="QHT38993.1"/>
    <property type="molecule type" value="Genomic_DNA"/>
</dbReference>
<sequence length="136" mass="15052">MGEMKVEHVLLFLVGAFLVYHMMKGCGRVEGMQDCSDCKGPLSGGRCLVGDVCTHALGPKRCNNKGGTWCPDHVDFIPGQTGPPETQPDFIPGQTGPESTYNTKAWCMEHTQNKLDAGLINTNDFWNYYRACQSEY</sequence>
<evidence type="ECO:0000313" key="1">
    <source>
        <dbReference type="EMBL" id="QHT38993.1"/>
    </source>
</evidence>
<proteinExistence type="predicted"/>